<sequence length="217" mass="25295">MKVFKPLLFITIAALSLPSFARDFKVFCYDQGNDEWQWAENEQVYNWPLMSLEIPIENAYFNYVNVSESTYRLLKDECPIGTVPQPAESHFSTWKVFHVSNSSRSYFAPGKRSYHNIHDHVFLRFSDENLKKNLERIENTLSDVTQIKAYKYSFVEGDHSPEIGVIAQELQTIYPELVHMDLNSGYLKVDYKGMIPILIESIKELEQRVKQLESSNP</sequence>
<keyword evidence="4" id="KW-1185">Reference proteome</keyword>
<dbReference type="PROSITE" id="PS51688">
    <property type="entry name" value="ICA"/>
    <property type="match status" value="1"/>
</dbReference>
<organism evidence="3 4">
    <name type="scientific">Vibrio ostreicida</name>
    <dbReference type="NCBI Taxonomy" id="526588"/>
    <lineage>
        <taxon>Bacteria</taxon>
        <taxon>Pseudomonadati</taxon>
        <taxon>Pseudomonadota</taxon>
        <taxon>Gammaproteobacteria</taxon>
        <taxon>Vibrionales</taxon>
        <taxon>Vibrionaceae</taxon>
        <taxon>Vibrio</taxon>
    </lineage>
</organism>
<protein>
    <submittedName>
        <fullName evidence="3">Tail fiber domain-containing protein</fullName>
    </submittedName>
</protein>
<evidence type="ECO:0000313" key="3">
    <source>
        <dbReference type="EMBL" id="MDN3610763.1"/>
    </source>
</evidence>
<dbReference type="RefSeq" id="WP_170882191.1">
    <property type="nucleotide sequence ID" value="NZ_JABEYA020000001.1"/>
</dbReference>
<dbReference type="InterPro" id="IPR030392">
    <property type="entry name" value="S74_ICA"/>
</dbReference>
<evidence type="ECO:0000256" key="1">
    <source>
        <dbReference type="SAM" id="SignalP"/>
    </source>
</evidence>
<keyword evidence="1" id="KW-0732">Signal</keyword>
<feature type="chain" id="PRO_5045527020" evidence="1">
    <location>
        <begin position="22"/>
        <end position="217"/>
    </location>
</feature>
<evidence type="ECO:0000313" key="4">
    <source>
        <dbReference type="Proteomes" id="UP001238540"/>
    </source>
</evidence>
<proteinExistence type="predicted"/>
<feature type="signal peptide" evidence="1">
    <location>
        <begin position="1"/>
        <end position="21"/>
    </location>
</feature>
<dbReference type="EMBL" id="JAUFQC010000001">
    <property type="protein sequence ID" value="MDN3610763.1"/>
    <property type="molecule type" value="Genomic_DNA"/>
</dbReference>
<evidence type="ECO:0000259" key="2">
    <source>
        <dbReference type="PROSITE" id="PS51688"/>
    </source>
</evidence>
<accession>A0ABT8BXG0</accession>
<reference evidence="4" key="1">
    <citation type="journal article" date="2019" name="Int. J. Syst. Evol. Microbiol.">
        <title>The Global Catalogue of Microorganisms (GCM) 10K type strain sequencing project: providing services to taxonomists for standard genome sequencing and annotation.</title>
        <authorList>
            <consortium name="The Broad Institute Genomics Platform"/>
            <consortium name="The Broad Institute Genome Sequencing Center for Infectious Disease"/>
            <person name="Wu L."/>
            <person name="Ma J."/>
        </authorList>
    </citation>
    <scope>NUCLEOTIDE SEQUENCE [LARGE SCALE GENOMIC DNA]</scope>
    <source>
        <strain evidence="4">CECT 7398</strain>
    </source>
</reference>
<gene>
    <name evidence="3" type="ORF">QWZ16_13740</name>
</gene>
<feature type="domain" description="Peptidase S74" evidence="2">
    <location>
        <begin position="126"/>
        <end position="216"/>
    </location>
</feature>
<dbReference type="Proteomes" id="UP001238540">
    <property type="component" value="Unassembled WGS sequence"/>
</dbReference>
<name>A0ABT8BXG0_9VIBR</name>
<comment type="caution">
    <text evidence="3">The sequence shown here is derived from an EMBL/GenBank/DDBJ whole genome shotgun (WGS) entry which is preliminary data.</text>
</comment>
<dbReference type="Pfam" id="PF13884">
    <property type="entry name" value="Peptidase_S74"/>
    <property type="match status" value="1"/>
</dbReference>